<reference evidence="1 2" key="1">
    <citation type="journal article" date="2016" name="Front. Microbiol.">
        <title>Genomic Resource of Rice Seed Associated Bacteria.</title>
        <authorList>
            <person name="Midha S."/>
            <person name="Bansal K."/>
            <person name="Sharma S."/>
            <person name="Kumar N."/>
            <person name="Patil P.P."/>
            <person name="Chaudhry V."/>
            <person name="Patil P.B."/>
        </authorList>
    </citation>
    <scope>NUCLEOTIDE SEQUENCE [LARGE SCALE GENOMIC DNA]</scope>
    <source>
        <strain evidence="1 2">SA3</strain>
    </source>
</reference>
<accession>A0A8E1V8Y3</accession>
<evidence type="ECO:0000313" key="2">
    <source>
        <dbReference type="Proteomes" id="UP000071979"/>
    </source>
</evidence>
<dbReference type="Proteomes" id="UP000071979">
    <property type="component" value="Unassembled WGS sequence"/>
</dbReference>
<protein>
    <recommendedName>
        <fullName evidence="3">Two-component-system connector protein YcgZ</fullName>
    </recommendedName>
</protein>
<dbReference type="InterPro" id="IPR024753">
    <property type="entry name" value="AriR"/>
</dbReference>
<dbReference type="RefSeq" id="WP_058775260.1">
    <property type="nucleotide sequence ID" value="NZ_LDSD01000004.1"/>
</dbReference>
<proteinExistence type="predicted"/>
<dbReference type="EMBL" id="LDSE01000022">
    <property type="protein sequence ID" value="KTS67348.1"/>
    <property type="molecule type" value="Genomic_DNA"/>
</dbReference>
<comment type="caution">
    <text evidence="1">The sequence shown here is derived from an EMBL/GenBank/DDBJ whole genome shotgun (WGS) entry which is preliminary data.</text>
</comment>
<dbReference type="AlphaFoldDB" id="A0A8E1V8Y3"/>
<evidence type="ECO:0008006" key="3">
    <source>
        <dbReference type="Google" id="ProtNLM"/>
    </source>
</evidence>
<evidence type="ECO:0000313" key="1">
    <source>
        <dbReference type="EMBL" id="KTS67348.1"/>
    </source>
</evidence>
<dbReference type="Gene3D" id="1.20.5.5260">
    <property type="match status" value="1"/>
</dbReference>
<gene>
    <name evidence="1" type="ORF">SA3R_11720</name>
</gene>
<sequence length="79" mass="8889">MRNNGLPPCHNTGLAGYFSQVTDPRQIALLGRITVEILRQERRLTRTAICLKLIGHINDTDDDIEAEQARSLLAMLFGR</sequence>
<dbReference type="Pfam" id="PF10798">
    <property type="entry name" value="YmgB"/>
    <property type="match status" value="1"/>
</dbReference>
<organism evidence="1 2">
    <name type="scientific">Pantoea dispersa</name>
    <dbReference type="NCBI Taxonomy" id="59814"/>
    <lineage>
        <taxon>Bacteria</taxon>
        <taxon>Pseudomonadati</taxon>
        <taxon>Pseudomonadota</taxon>
        <taxon>Gammaproteobacteria</taxon>
        <taxon>Enterobacterales</taxon>
        <taxon>Erwiniaceae</taxon>
        <taxon>Pantoea</taxon>
    </lineage>
</organism>
<name>A0A8E1V8Y3_9GAMM</name>
<dbReference type="GO" id="GO:0071468">
    <property type="term" value="P:cellular response to acidic pH"/>
    <property type="evidence" value="ECO:0007669"/>
    <property type="project" value="InterPro"/>
</dbReference>